<dbReference type="InterPro" id="IPR003593">
    <property type="entry name" value="AAA+_ATPase"/>
</dbReference>
<evidence type="ECO:0000259" key="6">
    <source>
        <dbReference type="PROSITE" id="PS50893"/>
    </source>
</evidence>
<dbReference type="PANTHER" id="PTHR43776">
    <property type="entry name" value="TRANSPORT ATP-BINDING PROTEIN"/>
    <property type="match status" value="1"/>
</dbReference>
<dbReference type="PROSITE" id="PS00211">
    <property type="entry name" value="ABC_TRANSPORTER_1"/>
    <property type="match status" value="2"/>
</dbReference>
<evidence type="ECO:0000313" key="7">
    <source>
        <dbReference type="EMBL" id="TWA71332.1"/>
    </source>
</evidence>
<evidence type="ECO:0000256" key="4">
    <source>
        <dbReference type="ARBA" id="ARBA00022741"/>
    </source>
</evidence>
<comment type="similarity">
    <text evidence="2">Belongs to the ABC transporter superfamily.</text>
</comment>
<comment type="subcellular location">
    <subcellularLocation>
        <location evidence="1">Cell inner membrane</location>
        <topology evidence="1">Peripheral membrane protein</topology>
    </subcellularLocation>
</comment>
<dbReference type="SUPFAM" id="SSF52540">
    <property type="entry name" value="P-loop containing nucleoside triphosphate hydrolases"/>
    <property type="match status" value="2"/>
</dbReference>
<keyword evidence="5 7" id="KW-0067">ATP-binding</keyword>
<dbReference type="EMBL" id="VITF01000003">
    <property type="protein sequence ID" value="TWA71332.1"/>
    <property type="molecule type" value="Genomic_DNA"/>
</dbReference>
<dbReference type="InterPro" id="IPR027417">
    <property type="entry name" value="P-loop_NTPase"/>
</dbReference>
<dbReference type="PANTHER" id="PTHR43776:SF7">
    <property type="entry name" value="D,D-DIPEPTIDE TRANSPORT ATP-BINDING PROTEIN DDPF-RELATED"/>
    <property type="match status" value="1"/>
</dbReference>
<sequence>MTDSNDLLQVRNLHVEFRSGGGAMHAVKGVSFDIAKGETLALVGESGSGKSVTALSILQLLPYPMARHPHGSIRFRGIELVGAEEKVLRDVRGDRIAMIFQEPMTSLNPLHSIERQINETLFLHKGLSRSAARKRTLELLRLVGLPNPEKRLNAYPHELSGGQRQRVMIAMALANEPDLLIADEPTTALDVTIQAQILELLKDLQRRFGMALLLITHDLGVVRKMADRVCVMNQGEIVEQAEVADIFARPQHAYTRKLLAAEPKGDPLTPPADAPEVMAADNLKVWFPIKKGLLRRTVDHVRAVDGVSVNVRQGHTVGVVGESGSGKTTLGLALLRLHASEGAIRFDGKDIQGWQAKKLRGLRREMQVVFQDPYGSLSPRLSVGQIIGEGLTIHGIGSGAERDAMVAKALEEVGLDPSSRHRYPHEFSGGQRQRIAIARALVLKPKFVVLDEPTSALDMSVQAQIVDLLRDIQARNNLAYLFISHDLRVVRALSSHVIVMKDGKVVEQGPTRRIFDEPREEYTRALLAAALNLEAVKSDAVRM</sequence>
<name>A0A560BFK6_AZOBR</name>
<feature type="domain" description="ABC transporter" evidence="6">
    <location>
        <begin position="289"/>
        <end position="527"/>
    </location>
</feature>
<gene>
    <name evidence="7" type="ORF">FBZ82_103307</name>
</gene>
<evidence type="ECO:0000256" key="2">
    <source>
        <dbReference type="ARBA" id="ARBA00005417"/>
    </source>
</evidence>
<comment type="caution">
    <text evidence="7">The sequence shown here is derived from an EMBL/GenBank/DDBJ whole genome shotgun (WGS) entry which is preliminary data.</text>
</comment>
<dbReference type="GO" id="GO:0016887">
    <property type="term" value="F:ATP hydrolysis activity"/>
    <property type="evidence" value="ECO:0007669"/>
    <property type="project" value="InterPro"/>
</dbReference>
<keyword evidence="4" id="KW-0547">Nucleotide-binding</keyword>
<evidence type="ECO:0000256" key="3">
    <source>
        <dbReference type="ARBA" id="ARBA00022448"/>
    </source>
</evidence>
<keyword evidence="3" id="KW-0813">Transport</keyword>
<evidence type="ECO:0000313" key="8">
    <source>
        <dbReference type="Proteomes" id="UP000316083"/>
    </source>
</evidence>
<dbReference type="GO" id="GO:0015833">
    <property type="term" value="P:peptide transport"/>
    <property type="evidence" value="ECO:0007669"/>
    <property type="project" value="InterPro"/>
</dbReference>
<dbReference type="Pfam" id="PF00005">
    <property type="entry name" value="ABC_tran"/>
    <property type="match status" value="2"/>
</dbReference>
<dbReference type="NCBIfam" id="NF007739">
    <property type="entry name" value="PRK10419.1"/>
    <property type="match status" value="2"/>
</dbReference>
<dbReference type="InterPro" id="IPR017871">
    <property type="entry name" value="ABC_transporter-like_CS"/>
</dbReference>
<dbReference type="Proteomes" id="UP000316083">
    <property type="component" value="Unassembled WGS sequence"/>
</dbReference>
<proteinExistence type="inferred from homology"/>
<reference evidence="7 8" key="1">
    <citation type="submission" date="2019-06" db="EMBL/GenBank/DDBJ databases">
        <title>Genomic Encyclopedia of Type Strains, Phase IV (KMG-V): Genome sequencing to study the core and pangenomes of soil and plant-associated prokaryotes.</title>
        <authorList>
            <person name="Whitman W."/>
        </authorList>
    </citation>
    <scope>NUCLEOTIDE SEQUENCE [LARGE SCALE GENOMIC DNA]</scope>
    <source>
        <strain evidence="7 8">BR 11796</strain>
    </source>
</reference>
<dbReference type="InterPro" id="IPR003439">
    <property type="entry name" value="ABC_transporter-like_ATP-bd"/>
</dbReference>
<dbReference type="InterPro" id="IPR050319">
    <property type="entry name" value="ABC_transp_ATP-bind"/>
</dbReference>
<accession>A0A560BFK6</accession>
<dbReference type="CDD" id="cd03257">
    <property type="entry name" value="ABC_NikE_OppD_transporters"/>
    <property type="match status" value="2"/>
</dbReference>
<evidence type="ECO:0000256" key="5">
    <source>
        <dbReference type="ARBA" id="ARBA00022840"/>
    </source>
</evidence>
<dbReference type="FunFam" id="3.40.50.300:FF:000016">
    <property type="entry name" value="Oligopeptide ABC transporter ATP-binding component"/>
    <property type="match status" value="2"/>
</dbReference>
<dbReference type="Pfam" id="PF08352">
    <property type="entry name" value="oligo_HPY"/>
    <property type="match status" value="2"/>
</dbReference>
<feature type="domain" description="ABC transporter" evidence="6">
    <location>
        <begin position="8"/>
        <end position="259"/>
    </location>
</feature>
<dbReference type="GO" id="GO:0005524">
    <property type="term" value="F:ATP binding"/>
    <property type="evidence" value="ECO:0007669"/>
    <property type="project" value="UniProtKB-KW"/>
</dbReference>
<dbReference type="Gene3D" id="3.40.50.300">
    <property type="entry name" value="P-loop containing nucleotide triphosphate hydrolases"/>
    <property type="match status" value="2"/>
</dbReference>
<dbReference type="SMART" id="SM00382">
    <property type="entry name" value="AAA"/>
    <property type="match status" value="2"/>
</dbReference>
<evidence type="ECO:0000256" key="1">
    <source>
        <dbReference type="ARBA" id="ARBA00004417"/>
    </source>
</evidence>
<dbReference type="RefSeq" id="WP_145674732.1">
    <property type="nucleotide sequence ID" value="NZ_VITF01000003.1"/>
</dbReference>
<dbReference type="NCBIfam" id="NF008453">
    <property type="entry name" value="PRK11308.1"/>
    <property type="match status" value="2"/>
</dbReference>
<dbReference type="InterPro" id="IPR013563">
    <property type="entry name" value="Oligopep_ABC_C"/>
</dbReference>
<dbReference type="PROSITE" id="PS50893">
    <property type="entry name" value="ABC_TRANSPORTER_2"/>
    <property type="match status" value="2"/>
</dbReference>
<protein>
    <submittedName>
        <fullName evidence="7">Microcin C transport system ATP-binding protein</fullName>
    </submittedName>
</protein>
<dbReference type="GO" id="GO:0055085">
    <property type="term" value="P:transmembrane transport"/>
    <property type="evidence" value="ECO:0007669"/>
    <property type="project" value="UniProtKB-ARBA"/>
</dbReference>
<organism evidence="7 8">
    <name type="scientific">Azospirillum brasilense</name>
    <dbReference type="NCBI Taxonomy" id="192"/>
    <lineage>
        <taxon>Bacteria</taxon>
        <taxon>Pseudomonadati</taxon>
        <taxon>Pseudomonadota</taxon>
        <taxon>Alphaproteobacteria</taxon>
        <taxon>Rhodospirillales</taxon>
        <taxon>Azospirillaceae</taxon>
        <taxon>Azospirillum</taxon>
    </lineage>
</organism>
<dbReference type="AlphaFoldDB" id="A0A560BFK6"/>
<dbReference type="GO" id="GO:0005886">
    <property type="term" value="C:plasma membrane"/>
    <property type="evidence" value="ECO:0007669"/>
    <property type="project" value="UniProtKB-SubCell"/>
</dbReference>